<reference evidence="3 4" key="1">
    <citation type="journal article" date="2018" name="MBio">
        <title>Comparative Genomics Reveals the Core Gene Toolbox for the Fungus-Insect Symbiosis.</title>
        <authorList>
            <person name="Wang Y."/>
            <person name="Stata M."/>
            <person name="Wang W."/>
            <person name="Stajich J.E."/>
            <person name="White M.M."/>
            <person name="Moncalvo J.M."/>
        </authorList>
    </citation>
    <scope>NUCLEOTIDE SEQUENCE [LARGE SCALE GENOMIC DNA]</scope>
    <source>
        <strain evidence="3 4">SC-DP-2</strain>
    </source>
</reference>
<proteinExistence type="inferred from homology"/>
<feature type="domain" description="NFACT RNA-binding" evidence="2">
    <location>
        <begin position="15"/>
        <end position="112"/>
    </location>
</feature>
<dbReference type="STRING" id="133381.A0A2T9ZCC3"/>
<keyword evidence="4" id="KW-1185">Reference proteome</keyword>
<gene>
    <name evidence="3" type="ORF">BB560_003303</name>
</gene>
<accession>A0A2T9ZCC3</accession>
<dbReference type="OrthoDB" id="200398at2759"/>
<dbReference type="Proteomes" id="UP000245609">
    <property type="component" value="Unassembled WGS sequence"/>
</dbReference>
<evidence type="ECO:0000313" key="4">
    <source>
        <dbReference type="Proteomes" id="UP000245609"/>
    </source>
</evidence>
<dbReference type="Pfam" id="PF05670">
    <property type="entry name" value="NFACT-R_1"/>
    <property type="match status" value="1"/>
</dbReference>
<protein>
    <recommendedName>
        <fullName evidence="2">NFACT RNA-binding domain-containing protein</fullName>
    </recommendedName>
</protein>
<comment type="similarity">
    <text evidence="1">Belongs to the CCDC25 family.</text>
</comment>
<evidence type="ECO:0000313" key="3">
    <source>
        <dbReference type="EMBL" id="PVV02248.1"/>
    </source>
</evidence>
<evidence type="ECO:0000256" key="1">
    <source>
        <dbReference type="ARBA" id="ARBA00008998"/>
    </source>
</evidence>
<dbReference type="PANTHER" id="PTHR13049:SF2">
    <property type="entry name" value="COILED-COIL DOMAIN-CONTAINING PROTEIN 25"/>
    <property type="match status" value="1"/>
</dbReference>
<dbReference type="InterPro" id="IPR008532">
    <property type="entry name" value="NFACT_RNA-bd"/>
</dbReference>
<dbReference type="EMBL" id="MBFS01000545">
    <property type="protein sequence ID" value="PVV02248.1"/>
    <property type="molecule type" value="Genomic_DNA"/>
</dbReference>
<dbReference type="AlphaFoldDB" id="A0A2T9ZCC3"/>
<organism evidence="3 4">
    <name type="scientific">Smittium megazygosporum</name>
    <dbReference type="NCBI Taxonomy" id="133381"/>
    <lineage>
        <taxon>Eukaryota</taxon>
        <taxon>Fungi</taxon>
        <taxon>Fungi incertae sedis</taxon>
        <taxon>Zoopagomycota</taxon>
        <taxon>Kickxellomycotina</taxon>
        <taxon>Harpellomycetes</taxon>
        <taxon>Harpellales</taxon>
        <taxon>Legeriomycetaceae</taxon>
        <taxon>Smittium</taxon>
    </lineage>
</organism>
<sequence>MPFIAFCCIVVDPPATIYMGKDKFENEDLIKYGFEEDVWFHVDNLSSAHVYLRMNPGQTWDNLPEALLEDLAQLTKANSITGNKQDNITVIYTSWGNLLKNQSMATGQVSFKSSKRVKKVFVKERINSVVNRLNKTKVEKFPDFAKMKVDNNKERSRLKNKEMQAKRLQKKQLSRQAVVEKENSSYDRVFESAQMKKSHNSDFDDFI</sequence>
<comment type="caution">
    <text evidence="3">The sequence shown here is derived from an EMBL/GenBank/DDBJ whole genome shotgun (WGS) entry which is preliminary data.</text>
</comment>
<name>A0A2T9ZCC3_9FUNG</name>
<dbReference type="PANTHER" id="PTHR13049">
    <property type="entry name" value="DUF814-RELATED"/>
    <property type="match status" value="1"/>
</dbReference>
<dbReference type="InterPro" id="IPR039730">
    <property type="entry name" value="Jlp2/Ccd25"/>
</dbReference>
<evidence type="ECO:0000259" key="2">
    <source>
        <dbReference type="Pfam" id="PF05670"/>
    </source>
</evidence>